<dbReference type="Pfam" id="PF15511">
    <property type="entry name" value="CENP-T_C"/>
    <property type="match status" value="1"/>
</dbReference>
<evidence type="ECO:0000256" key="3">
    <source>
        <dbReference type="ARBA" id="ARBA00010137"/>
    </source>
</evidence>
<feature type="compositionally biased region" description="Low complexity" evidence="6">
    <location>
        <begin position="71"/>
        <end position="87"/>
    </location>
</feature>
<feature type="compositionally biased region" description="Polar residues" evidence="6">
    <location>
        <begin position="54"/>
        <end position="70"/>
    </location>
</feature>
<accession>A0A6G1HGZ3</accession>
<reference evidence="8" key="1">
    <citation type="journal article" date="2020" name="Stud. Mycol.">
        <title>101 Dothideomycetes genomes: a test case for predicting lifestyles and emergence of pathogens.</title>
        <authorList>
            <person name="Haridas S."/>
            <person name="Albert R."/>
            <person name="Binder M."/>
            <person name="Bloem J."/>
            <person name="Labutti K."/>
            <person name="Salamov A."/>
            <person name="Andreopoulos B."/>
            <person name="Baker S."/>
            <person name="Barry K."/>
            <person name="Bills G."/>
            <person name="Bluhm B."/>
            <person name="Cannon C."/>
            <person name="Castanera R."/>
            <person name="Culley D."/>
            <person name="Daum C."/>
            <person name="Ezra D."/>
            <person name="Gonzalez J."/>
            <person name="Henrissat B."/>
            <person name="Kuo A."/>
            <person name="Liang C."/>
            <person name="Lipzen A."/>
            <person name="Lutzoni F."/>
            <person name="Magnuson J."/>
            <person name="Mondo S."/>
            <person name="Nolan M."/>
            <person name="Ohm R."/>
            <person name="Pangilinan J."/>
            <person name="Park H.-J."/>
            <person name="Ramirez L."/>
            <person name="Alfaro M."/>
            <person name="Sun H."/>
            <person name="Tritt A."/>
            <person name="Yoshinaga Y."/>
            <person name="Zwiers L.-H."/>
            <person name="Turgeon B."/>
            <person name="Goodwin S."/>
            <person name="Spatafora J."/>
            <person name="Crous P."/>
            <person name="Grigoriev I."/>
        </authorList>
    </citation>
    <scope>NUCLEOTIDE SEQUENCE</scope>
    <source>
        <strain evidence="8">CBS 113979</strain>
    </source>
</reference>
<evidence type="ECO:0000256" key="5">
    <source>
        <dbReference type="ARBA" id="ARBA00023242"/>
    </source>
</evidence>
<feature type="compositionally biased region" description="Low complexity" evidence="6">
    <location>
        <begin position="358"/>
        <end position="367"/>
    </location>
</feature>
<feature type="region of interest" description="Disordered" evidence="6">
    <location>
        <begin position="1"/>
        <end position="192"/>
    </location>
</feature>
<dbReference type="CDD" id="cd22920">
    <property type="entry name" value="HFD_CENP-T"/>
    <property type="match status" value="1"/>
</dbReference>
<comment type="similarity">
    <text evidence="3">Belongs to the CENP-T/CNN1 family.</text>
</comment>
<feature type="compositionally biased region" description="Polar residues" evidence="6">
    <location>
        <begin position="417"/>
        <end position="430"/>
    </location>
</feature>
<evidence type="ECO:0000256" key="4">
    <source>
        <dbReference type="ARBA" id="ARBA00022454"/>
    </source>
</evidence>
<keyword evidence="9" id="KW-1185">Reference proteome</keyword>
<evidence type="ECO:0000259" key="7">
    <source>
        <dbReference type="Pfam" id="PF15511"/>
    </source>
</evidence>
<dbReference type="InterPro" id="IPR028255">
    <property type="entry name" value="CENP-T"/>
</dbReference>
<evidence type="ECO:0000256" key="1">
    <source>
        <dbReference type="ARBA" id="ARBA00004123"/>
    </source>
</evidence>
<dbReference type="GO" id="GO:0000776">
    <property type="term" value="C:kinetochore"/>
    <property type="evidence" value="ECO:0007669"/>
    <property type="project" value="InterPro"/>
</dbReference>
<dbReference type="SUPFAM" id="SSF47113">
    <property type="entry name" value="Histone-fold"/>
    <property type="match status" value="1"/>
</dbReference>
<dbReference type="PANTHER" id="PTHR46904">
    <property type="entry name" value="CENTROMERE PROTEIN T"/>
    <property type="match status" value="1"/>
</dbReference>
<dbReference type="GO" id="GO:0000278">
    <property type="term" value="P:mitotic cell cycle"/>
    <property type="evidence" value="ECO:0007669"/>
    <property type="project" value="TreeGrafter"/>
</dbReference>
<dbReference type="EMBL" id="ML977137">
    <property type="protein sequence ID" value="KAF1992302.1"/>
    <property type="molecule type" value="Genomic_DNA"/>
</dbReference>
<feature type="compositionally biased region" description="Polar residues" evidence="6">
    <location>
        <begin position="130"/>
        <end position="144"/>
    </location>
</feature>
<dbReference type="InterPro" id="IPR035425">
    <property type="entry name" value="CENP-T/H4_C"/>
</dbReference>
<organism evidence="8 9">
    <name type="scientific">Aulographum hederae CBS 113979</name>
    <dbReference type="NCBI Taxonomy" id="1176131"/>
    <lineage>
        <taxon>Eukaryota</taxon>
        <taxon>Fungi</taxon>
        <taxon>Dikarya</taxon>
        <taxon>Ascomycota</taxon>
        <taxon>Pezizomycotina</taxon>
        <taxon>Dothideomycetes</taxon>
        <taxon>Pleosporomycetidae</taxon>
        <taxon>Aulographales</taxon>
        <taxon>Aulographaceae</taxon>
    </lineage>
</organism>
<dbReference type="AlphaFoldDB" id="A0A6G1HGZ3"/>
<feature type="region of interest" description="Disordered" evidence="6">
    <location>
        <begin position="279"/>
        <end position="400"/>
    </location>
</feature>
<feature type="compositionally biased region" description="Basic and acidic residues" evidence="6">
    <location>
        <begin position="432"/>
        <end position="441"/>
    </location>
</feature>
<name>A0A6G1HGZ3_9PEZI</name>
<dbReference type="Gene3D" id="1.10.20.10">
    <property type="entry name" value="Histone, subunit A"/>
    <property type="match status" value="1"/>
</dbReference>
<feature type="compositionally biased region" description="Basic and acidic residues" evidence="6">
    <location>
        <begin position="104"/>
        <end position="121"/>
    </location>
</feature>
<feature type="domain" description="CENP-T/Histone H4 histone fold" evidence="7">
    <location>
        <begin position="441"/>
        <end position="547"/>
    </location>
</feature>
<proteinExistence type="inferred from homology"/>
<evidence type="ECO:0000313" key="8">
    <source>
        <dbReference type="EMBL" id="KAF1992302.1"/>
    </source>
</evidence>
<feature type="compositionally biased region" description="Acidic residues" evidence="6">
    <location>
        <begin position="337"/>
        <end position="350"/>
    </location>
</feature>
<feature type="region of interest" description="Disordered" evidence="6">
    <location>
        <begin position="414"/>
        <end position="441"/>
    </location>
</feature>
<evidence type="ECO:0000256" key="2">
    <source>
        <dbReference type="ARBA" id="ARBA00004286"/>
    </source>
</evidence>
<dbReference type="GO" id="GO:0003677">
    <property type="term" value="F:DNA binding"/>
    <property type="evidence" value="ECO:0007669"/>
    <property type="project" value="InterPro"/>
</dbReference>
<sequence>MAEPPSKRPKVTPRNSTANDALQDPETPYANLRQLAGRIQKPSTPGYNGPTAAPLSTGNFTNRTPGAASQTPRGRPTPIRRGLPTTPHALRALQQRRHAQTPGNERRKSLRMQRETPRDVLSKLSKILAVNTQPIEPSPQTESPRNPALEDYDYGPDPIPPRLSMALNELEDEDSFHERPPRLSMPLDFDEELTTKSIETGRRALSEQPKQRLSRNSFESGRLSERFADVNELGIDDAGEGRSVLVSPYGATEKLVLDEETRRLLPDENTQKLRTFMDAAARRQSRRSSLGIVNEDESESELEPTFQFRIRDQPRRSSLRQSIAQQGLLDLDQPVVQDDDEPQVDEDEDDNRPNPLFGEEAGAGASASDEDYPVEPNDPEDSDAQDSDAENSVNDDPNYIRNLRDDAMIDNLAAANATATPKGTASTAKPSRTREFKVSKHGREYPSLPLPVIKKLATTLGRANGSSTLKLGKDALQAISQASDWFFEQAAEDLSAYSAHAGRRTIEEADVVALMKRQRVVGGGSTVFSMAQKYLPRELVQEVRMAPPVVKGRGRGKGKKRAKRVIESIPEEGEASLWRD</sequence>
<dbReference type="OrthoDB" id="10071681at2759"/>
<dbReference type="GO" id="GO:0005634">
    <property type="term" value="C:nucleus"/>
    <property type="evidence" value="ECO:0007669"/>
    <property type="project" value="UniProtKB-SubCell"/>
</dbReference>
<dbReference type="GO" id="GO:0007059">
    <property type="term" value="P:chromosome segregation"/>
    <property type="evidence" value="ECO:0007669"/>
    <property type="project" value="TreeGrafter"/>
</dbReference>
<dbReference type="GO" id="GO:0046982">
    <property type="term" value="F:protein heterodimerization activity"/>
    <property type="evidence" value="ECO:0007669"/>
    <property type="project" value="InterPro"/>
</dbReference>
<dbReference type="Proteomes" id="UP000800041">
    <property type="component" value="Unassembled WGS sequence"/>
</dbReference>
<evidence type="ECO:0000256" key="6">
    <source>
        <dbReference type="SAM" id="MobiDB-lite"/>
    </source>
</evidence>
<comment type="subcellular location">
    <subcellularLocation>
        <location evidence="2">Chromosome</location>
    </subcellularLocation>
    <subcellularLocation>
        <location evidence="1">Nucleus</location>
    </subcellularLocation>
</comment>
<evidence type="ECO:0000313" key="9">
    <source>
        <dbReference type="Proteomes" id="UP000800041"/>
    </source>
</evidence>
<dbReference type="PANTHER" id="PTHR46904:SF1">
    <property type="entry name" value="CENTROMERE PROTEIN T"/>
    <property type="match status" value="1"/>
</dbReference>
<feature type="compositionally biased region" description="Acidic residues" evidence="6">
    <location>
        <begin position="368"/>
        <end position="389"/>
    </location>
</feature>
<protein>
    <recommendedName>
        <fullName evidence="7">CENP-T/Histone H4 histone fold domain-containing protein</fullName>
    </recommendedName>
</protein>
<keyword evidence="5" id="KW-0539">Nucleus</keyword>
<dbReference type="InterPro" id="IPR009072">
    <property type="entry name" value="Histone-fold"/>
</dbReference>
<dbReference type="GO" id="GO:0051382">
    <property type="term" value="P:kinetochore assembly"/>
    <property type="evidence" value="ECO:0007669"/>
    <property type="project" value="InterPro"/>
</dbReference>
<gene>
    <name evidence="8" type="ORF">K402DRAFT_443119</name>
</gene>
<keyword evidence="4" id="KW-0158">Chromosome</keyword>